<gene>
    <name evidence="2" type="ORF">PVAP13_8KG246901</name>
</gene>
<dbReference type="AlphaFoldDB" id="A0A8T0PTN8"/>
<dbReference type="Proteomes" id="UP000823388">
    <property type="component" value="Chromosome 8K"/>
</dbReference>
<protein>
    <submittedName>
        <fullName evidence="2">Uncharacterized protein</fullName>
    </submittedName>
</protein>
<name>A0A8T0PTN8_PANVG</name>
<keyword evidence="3" id="KW-1185">Reference proteome</keyword>
<evidence type="ECO:0000256" key="1">
    <source>
        <dbReference type="SAM" id="MobiDB-lite"/>
    </source>
</evidence>
<feature type="compositionally biased region" description="Basic and acidic residues" evidence="1">
    <location>
        <begin position="50"/>
        <end position="63"/>
    </location>
</feature>
<proteinExistence type="predicted"/>
<feature type="region of interest" description="Disordered" evidence="1">
    <location>
        <begin position="1"/>
        <end position="78"/>
    </location>
</feature>
<sequence>MDPDDRNKGARAPFTDLSNGNSLGIGSKLNAKERKRERERARNAAMTVEQRNERNKKCREAYQRKKGPPSQQETHNSDVSSMVINSISTCQTLIGGDKECNKENEDPIEMNNWLHRGEAYQPRVKNTDVKASQISDTTVLADRTYELIPESEEGDPEAQVNATVLTEAPDQSSEEPKANLASDYREGMSFEDQIASLTWPCSLPPGWSVEWDSSSAGNDPDE</sequence>
<accession>A0A8T0PTN8</accession>
<evidence type="ECO:0000313" key="2">
    <source>
        <dbReference type="EMBL" id="KAG2564298.1"/>
    </source>
</evidence>
<organism evidence="2 3">
    <name type="scientific">Panicum virgatum</name>
    <name type="common">Blackwell switchgrass</name>
    <dbReference type="NCBI Taxonomy" id="38727"/>
    <lineage>
        <taxon>Eukaryota</taxon>
        <taxon>Viridiplantae</taxon>
        <taxon>Streptophyta</taxon>
        <taxon>Embryophyta</taxon>
        <taxon>Tracheophyta</taxon>
        <taxon>Spermatophyta</taxon>
        <taxon>Magnoliopsida</taxon>
        <taxon>Liliopsida</taxon>
        <taxon>Poales</taxon>
        <taxon>Poaceae</taxon>
        <taxon>PACMAD clade</taxon>
        <taxon>Panicoideae</taxon>
        <taxon>Panicodae</taxon>
        <taxon>Paniceae</taxon>
        <taxon>Panicinae</taxon>
        <taxon>Panicum</taxon>
        <taxon>Panicum sect. Hiantes</taxon>
    </lineage>
</organism>
<feature type="region of interest" description="Disordered" evidence="1">
    <location>
        <begin position="149"/>
        <end position="183"/>
    </location>
</feature>
<evidence type="ECO:0000313" key="3">
    <source>
        <dbReference type="Proteomes" id="UP000823388"/>
    </source>
</evidence>
<reference evidence="2" key="1">
    <citation type="submission" date="2020-05" db="EMBL/GenBank/DDBJ databases">
        <title>WGS assembly of Panicum virgatum.</title>
        <authorList>
            <person name="Lovell J.T."/>
            <person name="Jenkins J."/>
            <person name="Shu S."/>
            <person name="Juenger T.E."/>
            <person name="Schmutz J."/>
        </authorList>
    </citation>
    <scope>NUCLEOTIDE SEQUENCE</scope>
    <source>
        <strain evidence="2">AP13</strain>
    </source>
</reference>
<dbReference type="EMBL" id="CM029051">
    <property type="protein sequence ID" value="KAG2564298.1"/>
    <property type="molecule type" value="Genomic_DNA"/>
</dbReference>
<feature type="compositionally biased region" description="Basic and acidic residues" evidence="1">
    <location>
        <begin position="30"/>
        <end position="42"/>
    </location>
</feature>
<comment type="caution">
    <text evidence="2">The sequence shown here is derived from an EMBL/GenBank/DDBJ whole genome shotgun (WGS) entry which is preliminary data.</text>
</comment>
<feature type="compositionally biased region" description="Polar residues" evidence="1">
    <location>
        <begin position="69"/>
        <end position="78"/>
    </location>
</feature>